<dbReference type="RefSeq" id="WP_201632430.1">
    <property type="nucleotide sequence ID" value="NZ_JAEQNB010000001.1"/>
</dbReference>
<keyword evidence="2" id="KW-1185">Reference proteome</keyword>
<dbReference type="Proteomes" id="UP000602284">
    <property type="component" value="Unassembled WGS sequence"/>
</dbReference>
<protein>
    <submittedName>
        <fullName evidence="1">Uncharacterized protein</fullName>
    </submittedName>
</protein>
<comment type="caution">
    <text evidence="1">The sequence shown here is derived from an EMBL/GenBank/DDBJ whole genome shotgun (WGS) entry which is preliminary data.</text>
</comment>
<dbReference type="EMBL" id="JAEQNB010000001">
    <property type="protein sequence ID" value="MBL0386305.1"/>
    <property type="molecule type" value="Genomic_DNA"/>
</dbReference>
<sequence>MSAVLAMQKKIGNQATARLLQRKQALQTKGPIQRMADKDFTKQFGASMGIKSNKLVYVEVMLFNKWLKGVIRDITDQDVAEFIADDSFTNDVLADYINQYKEFKELVGPEEASNKLADVPVPQGMFLVASQSELEAGLYTDGVSPCVAVGFQIKINDEEEDVLALGHFDSFTAPSQLAVMYNAALQKAGRTIQQVAHVTISLSGGVNTPKGKDKKELNGPELFKQLVDVAEGLKADASDKIEVIKRRSVDNKEVAVRIDSEKGMKRYAKSLVDPTQSEELAKNPQALKASKFMLQNAQSLTNDDGQADQFGLDYKKQVQDSVAKADESLDE</sequence>
<evidence type="ECO:0000313" key="1">
    <source>
        <dbReference type="EMBL" id="MBL0386305.1"/>
    </source>
</evidence>
<name>A0ABS1J7Q2_9BACL</name>
<accession>A0ABS1J7Q2</accession>
<proteinExistence type="predicted"/>
<reference evidence="1 2" key="1">
    <citation type="submission" date="2021-01" db="EMBL/GenBank/DDBJ databases">
        <title>Tumebacillus sp. strain ITR2 16S ribosomal RNA gene Genome sequencing and assembly.</title>
        <authorList>
            <person name="Kang M."/>
        </authorList>
    </citation>
    <scope>NUCLEOTIDE SEQUENCE [LARGE SCALE GENOMIC DNA]</scope>
    <source>
        <strain evidence="1 2">ITR2</strain>
    </source>
</reference>
<organism evidence="1 2">
    <name type="scientific">Tumebacillus amylolyticus</name>
    <dbReference type="NCBI Taxonomy" id="2801339"/>
    <lineage>
        <taxon>Bacteria</taxon>
        <taxon>Bacillati</taxon>
        <taxon>Bacillota</taxon>
        <taxon>Bacilli</taxon>
        <taxon>Bacillales</taxon>
        <taxon>Alicyclobacillaceae</taxon>
        <taxon>Tumebacillus</taxon>
    </lineage>
</organism>
<gene>
    <name evidence="1" type="ORF">JJB07_06510</name>
</gene>
<evidence type="ECO:0000313" key="2">
    <source>
        <dbReference type="Proteomes" id="UP000602284"/>
    </source>
</evidence>